<dbReference type="OrthoDB" id="75360at2759"/>
<proteinExistence type="inferred from homology"/>
<dbReference type="GO" id="GO:0006412">
    <property type="term" value="P:translation"/>
    <property type="evidence" value="ECO:0007669"/>
    <property type="project" value="InterPro"/>
</dbReference>
<reference evidence="5 6" key="1">
    <citation type="submission" date="2019-03" db="EMBL/GenBank/DDBJ databases">
        <authorList>
            <person name="Gaulin E."/>
            <person name="Dumas B."/>
        </authorList>
    </citation>
    <scope>NUCLEOTIDE SEQUENCE [LARGE SCALE GENOMIC DNA]</scope>
    <source>
        <strain evidence="5">CBS 568.67</strain>
    </source>
</reference>
<evidence type="ECO:0000313" key="6">
    <source>
        <dbReference type="Proteomes" id="UP000332933"/>
    </source>
</evidence>
<accession>A0A485KQ59</accession>
<sequence>MFHHLLRRAAPAVAPNMQARSLWYQVPKWQDADVFIKQATRTMEKDGIFKQIDQRFAHEKKWQRRIRKKSESEIRQVNKRMGMIIDFCLKKQKQGRSS</sequence>
<dbReference type="GO" id="GO:0003735">
    <property type="term" value="F:structural constituent of ribosome"/>
    <property type="evidence" value="ECO:0007669"/>
    <property type="project" value="InterPro"/>
</dbReference>
<reference evidence="4" key="2">
    <citation type="submission" date="2019-06" db="EMBL/GenBank/DDBJ databases">
        <title>Genomics analysis of Aphanomyces spp. identifies a new class of oomycete effector associated with host adaptation.</title>
        <authorList>
            <person name="Gaulin E."/>
        </authorList>
    </citation>
    <scope>NUCLEOTIDE SEQUENCE</scope>
    <source>
        <strain evidence="4">CBS 578.67</strain>
    </source>
</reference>
<dbReference type="AlphaFoldDB" id="A0A485KQ59"/>
<evidence type="ECO:0000256" key="1">
    <source>
        <dbReference type="ARBA" id="ARBA00006640"/>
    </source>
</evidence>
<evidence type="ECO:0000313" key="4">
    <source>
        <dbReference type="EMBL" id="KAF0699062.1"/>
    </source>
</evidence>
<dbReference type="GO" id="GO:0005840">
    <property type="term" value="C:ribosome"/>
    <property type="evidence" value="ECO:0007669"/>
    <property type="project" value="UniProtKB-KW"/>
</dbReference>
<dbReference type="Proteomes" id="UP000332933">
    <property type="component" value="Unassembled WGS sequence"/>
</dbReference>
<keyword evidence="6" id="KW-1185">Reference proteome</keyword>
<keyword evidence="3" id="KW-0687">Ribonucleoprotein</keyword>
<keyword evidence="2" id="KW-0689">Ribosomal protein</keyword>
<dbReference type="Pfam" id="PF01165">
    <property type="entry name" value="Ribosomal_S21"/>
    <property type="match status" value="1"/>
</dbReference>
<dbReference type="InterPro" id="IPR001911">
    <property type="entry name" value="Ribosomal_bS21"/>
</dbReference>
<dbReference type="EMBL" id="CAADRA010005220">
    <property type="protein sequence ID" value="VFT87209.1"/>
    <property type="molecule type" value="Genomic_DNA"/>
</dbReference>
<name>A0A485KQ59_9STRA</name>
<dbReference type="GO" id="GO:1990904">
    <property type="term" value="C:ribonucleoprotein complex"/>
    <property type="evidence" value="ECO:0007669"/>
    <property type="project" value="UniProtKB-KW"/>
</dbReference>
<protein>
    <submittedName>
        <fullName evidence="5">Aste57867_10335 protein</fullName>
    </submittedName>
</protein>
<comment type="similarity">
    <text evidence="1">Belongs to the bacterial ribosomal protein bS21 family.</text>
</comment>
<evidence type="ECO:0000256" key="3">
    <source>
        <dbReference type="ARBA" id="ARBA00023274"/>
    </source>
</evidence>
<organism evidence="5 6">
    <name type="scientific">Aphanomyces stellatus</name>
    <dbReference type="NCBI Taxonomy" id="120398"/>
    <lineage>
        <taxon>Eukaryota</taxon>
        <taxon>Sar</taxon>
        <taxon>Stramenopiles</taxon>
        <taxon>Oomycota</taxon>
        <taxon>Saprolegniomycetes</taxon>
        <taxon>Saprolegniales</taxon>
        <taxon>Verrucalvaceae</taxon>
        <taxon>Aphanomyces</taxon>
    </lineage>
</organism>
<evidence type="ECO:0000313" key="5">
    <source>
        <dbReference type="EMBL" id="VFT87209.1"/>
    </source>
</evidence>
<evidence type="ECO:0000256" key="2">
    <source>
        <dbReference type="ARBA" id="ARBA00022980"/>
    </source>
</evidence>
<gene>
    <name evidence="5" type="primary">Aste57867_10335</name>
    <name evidence="4" type="ORF">As57867_010295</name>
    <name evidence="5" type="ORF">ASTE57867_10335</name>
</gene>
<dbReference type="EMBL" id="VJMH01005199">
    <property type="protein sequence ID" value="KAF0699062.1"/>
    <property type="molecule type" value="Genomic_DNA"/>
</dbReference>